<comment type="caution">
    <text evidence="3">The sequence shown here is derived from an EMBL/GenBank/DDBJ whole genome shotgun (WGS) entry which is preliminary data.</text>
</comment>
<reference evidence="3 4" key="1">
    <citation type="submission" date="2018-07" db="EMBL/GenBank/DDBJ databases">
        <title>Arthrobacter sp. nov., isolated from raw cow's milk with high bacterial count.</title>
        <authorList>
            <person name="Hahne J."/>
            <person name="Isele D."/>
            <person name="Lipski A."/>
        </authorList>
    </citation>
    <scope>NUCLEOTIDE SEQUENCE [LARGE SCALE GENOMIC DNA]</scope>
    <source>
        <strain evidence="3 4">JZ R-183</strain>
    </source>
</reference>
<gene>
    <name evidence="3" type="ORF">DWQ67_06165</name>
</gene>
<accession>A0A496PJL7</accession>
<keyword evidence="4" id="KW-1185">Reference proteome</keyword>
<dbReference type="AlphaFoldDB" id="A0A496PJL7"/>
<dbReference type="InterPro" id="IPR025241">
    <property type="entry name" value="DUF4190"/>
</dbReference>
<dbReference type="Pfam" id="PF13828">
    <property type="entry name" value="DUF4190"/>
    <property type="match status" value="1"/>
</dbReference>
<evidence type="ECO:0000313" key="4">
    <source>
        <dbReference type="Proteomes" id="UP000273119"/>
    </source>
</evidence>
<dbReference type="Proteomes" id="UP000273119">
    <property type="component" value="Unassembled WGS sequence"/>
</dbReference>
<proteinExistence type="predicted"/>
<evidence type="ECO:0000259" key="2">
    <source>
        <dbReference type="Pfam" id="PF13828"/>
    </source>
</evidence>
<feature type="transmembrane region" description="Helical" evidence="1">
    <location>
        <begin position="57"/>
        <end position="87"/>
    </location>
</feature>
<keyword evidence="1" id="KW-1133">Transmembrane helix</keyword>
<keyword evidence="1" id="KW-0472">Membrane</keyword>
<organism evidence="3 4">
    <name type="scientific">Galactobacter caseinivorans</name>
    <dbReference type="NCBI Taxonomy" id="2676123"/>
    <lineage>
        <taxon>Bacteria</taxon>
        <taxon>Bacillati</taxon>
        <taxon>Actinomycetota</taxon>
        <taxon>Actinomycetes</taxon>
        <taxon>Micrococcales</taxon>
        <taxon>Micrococcaceae</taxon>
        <taxon>Galactobacter</taxon>
    </lineage>
</organism>
<dbReference type="RefSeq" id="WP_121484718.1">
    <property type="nucleotide sequence ID" value="NZ_QQXL01000003.1"/>
</dbReference>
<name>A0A496PJL7_9MICC</name>
<sequence>MSEYPQQTQQSNMAPMAPKTNTMAIVGFVLAFVVNIAGLIVSIIARKQIKQSGEGGAGLALAGIIISSISIVLSLLWVALIIIAVAANPDAITTTTYGLSLGL</sequence>
<evidence type="ECO:0000256" key="1">
    <source>
        <dbReference type="SAM" id="Phobius"/>
    </source>
</evidence>
<keyword evidence="1" id="KW-0812">Transmembrane</keyword>
<evidence type="ECO:0000313" key="3">
    <source>
        <dbReference type="EMBL" id="RKW70693.1"/>
    </source>
</evidence>
<feature type="domain" description="DUF4190" evidence="2">
    <location>
        <begin position="24"/>
        <end position="76"/>
    </location>
</feature>
<dbReference type="EMBL" id="QQXL01000003">
    <property type="protein sequence ID" value="RKW70693.1"/>
    <property type="molecule type" value="Genomic_DNA"/>
</dbReference>
<feature type="transmembrane region" description="Helical" evidence="1">
    <location>
        <begin position="23"/>
        <end position="45"/>
    </location>
</feature>
<protein>
    <submittedName>
        <fullName evidence="3">DUF4190 domain-containing protein</fullName>
    </submittedName>
</protein>